<dbReference type="InterPro" id="IPR036873">
    <property type="entry name" value="Rhodanese-like_dom_sf"/>
</dbReference>
<dbReference type="InterPro" id="IPR001763">
    <property type="entry name" value="Rhodanese-like_dom"/>
</dbReference>
<dbReference type="Pfam" id="PF00566">
    <property type="entry name" value="RabGAP-TBC"/>
    <property type="match status" value="1"/>
</dbReference>
<dbReference type="PANTHER" id="PTHR13297">
    <property type="entry name" value="TBC1 DOMAIN FAMILY MEMBER 23-RELATED"/>
    <property type="match status" value="1"/>
</dbReference>
<dbReference type="PANTHER" id="PTHR13297:SF5">
    <property type="entry name" value="TBC1 DOMAIN FAMILY MEMBER 23"/>
    <property type="match status" value="1"/>
</dbReference>
<dbReference type="AlphaFoldDB" id="A0A7E4ZZ16"/>
<reference evidence="7" key="1">
    <citation type="journal article" date="2013" name="Genetics">
        <title>The draft genome and transcriptome of Panagrellus redivivus are shaped by the harsh demands of a free-living lifestyle.</title>
        <authorList>
            <person name="Srinivasan J."/>
            <person name="Dillman A.R."/>
            <person name="Macchietto M.G."/>
            <person name="Heikkinen L."/>
            <person name="Lakso M."/>
            <person name="Fracchia K.M."/>
            <person name="Antoshechkin I."/>
            <person name="Mortazavi A."/>
            <person name="Wong G."/>
            <person name="Sternberg P.W."/>
        </authorList>
    </citation>
    <scope>NUCLEOTIDE SEQUENCE [LARGE SCALE GENOMIC DNA]</scope>
    <source>
        <strain evidence="7">MT8872</strain>
    </source>
</reference>
<dbReference type="InterPro" id="IPR039755">
    <property type="entry name" value="TBC1D23"/>
</dbReference>
<evidence type="ECO:0000259" key="5">
    <source>
        <dbReference type="PROSITE" id="PS50086"/>
    </source>
</evidence>
<evidence type="ECO:0000256" key="1">
    <source>
        <dbReference type="ARBA" id="ARBA00004601"/>
    </source>
</evidence>
<evidence type="ECO:0000256" key="3">
    <source>
        <dbReference type="ARBA" id="ARBA00022473"/>
    </source>
</evidence>
<dbReference type="CDD" id="cd20788">
    <property type="entry name" value="TBC1D23_C-like"/>
    <property type="match status" value="1"/>
</dbReference>
<dbReference type="SUPFAM" id="SSF47923">
    <property type="entry name" value="Ypt/Rab-GAP domain of gyp1p"/>
    <property type="match status" value="1"/>
</dbReference>
<dbReference type="InterPro" id="IPR000195">
    <property type="entry name" value="Rab-GAP-TBC_dom"/>
</dbReference>
<feature type="domain" description="Rhodanese" evidence="6">
    <location>
        <begin position="436"/>
        <end position="539"/>
    </location>
</feature>
<feature type="domain" description="Rab-GAP TBC" evidence="5">
    <location>
        <begin position="139"/>
        <end position="322"/>
    </location>
</feature>
<name>A0A7E4ZZ16_PANRE</name>
<proteinExistence type="predicted"/>
<evidence type="ECO:0000313" key="7">
    <source>
        <dbReference type="Proteomes" id="UP000492821"/>
    </source>
</evidence>
<evidence type="ECO:0000256" key="4">
    <source>
        <dbReference type="ARBA" id="ARBA00023034"/>
    </source>
</evidence>
<protein>
    <recommendedName>
        <fullName evidence="2">TBC1 domain family member 23</fullName>
    </recommendedName>
</protein>
<dbReference type="GO" id="GO:0099041">
    <property type="term" value="P:vesicle tethering to Golgi"/>
    <property type="evidence" value="ECO:0007669"/>
    <property type="project" value="TreeGrafter"/>
</dbReference>
<evidence type="ECO:0000259" key="6">
    <source>
        <dbReference type="PROSITE" id="PS50206"/>
    </source>
</evidence>
<dbReference type="GO" id="GO:0005829">
    <property type="term" value="C:cytosol"/>
    <property type="evidence" value="ECO:0007669"/>
    <property type="project" value="GOC"/>
</dbReference>
<comment type="subcellular location">
    <subcellularLocation>
        <location evidence="1">Golgi apparatus</location>
        <location evidence="1">trans-Golgi network</location>
    </subcellularLocation>
</comment>
<dbReference type="GO" id="GO:0042147">
    <property type="term" value="P:retrograde transport, endosome to Golgi"/>
    <property type="evidence" value="ECO:0007669"/>
    <property type="project" value="InterPro"/>
</dbReference>
<dbReference type="Pfam" id="PF19430">
    <property type="entry name" value="TBC1D23_C"/>
    <property type="match status" value="1"/>
</dbReference>
<evidence type="ECO:0000313" key="8">
    <source>
        <dbReference type="WBParaSite" id="Pan_g3997.t1"/>
    </source>
</evidence>
<dbReference type="InterPro" id="IPR045799">
    <property type="entry name" value="TBC1D23_C"/>
</dbReference>
<evidence type="ECO:0000256" key="2">
    <source>
        <dbReference type="ARBA" id="ARBA00014207"/>
    </source>
</evidence>
<dbReference type="PROSITE" id="PS50206">
    <property type="entry name" value="RHODANESE_3"/>
    <property type="match status" value="1"/>
</dbReference>
<organism evidence="7 8">
    <name type="scientific">Panagrellus redivivus</name>
    <name type="common">Microworm</name>
    <dbReference type="NCBI Taxonomy" id="6233"/>
    <lineage>
        <taxon>Eukaryota</taxon>
        <taxon>Metazoa</taxon>
        <taxon>Ecdysozoa</taxon>
        <taxon>Nematoda</taxon>
        <taxon>Chromadorea</taxon>
        <taxon>Rhabditida</taxon>
        <taxon>Tylenchina</taxon>
        <taxon>Panagrolaimomorpha</taxon>
        <taxon>Panagrolaimoidea</taxon>
        <taxon>Panagrolaimidae</taxon>
        <taxon>Panagrellus</taxon>
    </lineage>
</organism>
<keyword evidence="4" id="KW-0333">Golgi apparatus</keyword>
<accession>A0A7E4ZZ16</accession>
<keyword evidence="7" id="KW-1185">Reference proteome</keyword>
<dbReference type="Proteomes" id="UP000492821">
    <property type="component" value="Unassembled WGS sequence"/>
</dbReference>
<dbReference type="InterPro" id="IPR035969">
    <property type="entry name" value="Rab-GAP_TBC_sf"/>
</dbReference>
<sequence length="769" mass="87744">MFARKGFRKQGSKLGDNCLDMNESIAAHNAKHGGLEKRVHCCGTFSSIYSPPVSGCSVCSLTRVKRLLALRRSCCEMILKPDLIVGMATTENDDDDLLREVETLGIADNNGPSSSATIDSSEVTAVGNVNNNDSAKAANTSMQTRRSNWVNVLGVRNKPDQLVDWDHLYNLADQAELRKHCQHVIEKVNSKTLSITNRMTLPALESMLTLWCKKRKIDRVSNFSWENMMSVLIEMDFNHSTLFNVFYAITTKYIPREVEEGGKTYDLFRLIMQYHDPEICSHLDSLKVTPYTFAASWFRSLFSEDVSSELCIQLWDIYFDRADPFLVFFIALCLVESARDQLLAKKNKDEIVNFIKDLPKHMSVDDIQDLVDVCAVTVGLTPVSVREDFHCMLFGANMVEDYYELPLEKLLCLPISVQELYKRVIDVNGNATIPYNYFVIDTRASKDFNQGSVQGSYNLSGHLLVDEPEKFQNAMTALIRFKEKSYPSDHICFFGSGLEEDDAYMVMVISRFLHKNITHISYVDGGYKALHTMLKDTNNLDKLSNHCISNNCIHCNTDIQTTESFAWSFFSRIKQHRKDLKDAAKNITELLPKRDFFGGGNSIQHVRSDDRNQKRYRNTQSVFTIDDSDDSDVEPSTDVEQVYANEKLKWDEIVKQPEITHHFTGHEVLPERTLVPCYIALSRTHMHIFHDNKDVKDCIRSHARHPLSTVMRVSSKKRHPEYLTFQYGYELPTGEAHINRVHKFLIEKSGELATAVKGNIHSLMPNLLG</sequence>
<reference evidence="8" key="2">
    <citation type="submission" date="2020-10" db="UniProtKB">
        <authorList>
            <consortium name="WormBaseParasite"/>
        </authorList>
    </citation>
    <scope>IDENTIFICATION</scope>
</reference>
<dbReference type="GO" id="GO:0005802">
    <property type="term" value="C:trans-Golgi network"/>
    <property type="evidence" value="ECO:0007669"/>
    <property type="project" value="TreeGrafter"/>
</dbReference>
<keyword evidence="3" id="KW-0217">Developmental protein</keyword>
<dbReference type="WBParaSite" id="Pan_g3997.t1">
    <property type="protein sequence ID" value="Pan_g3997.t1"/>
    <property type="gene ID" value="Pan_g3997"/>
</dbReference>
<dbReference type="PROSITE" id="PS50086">
    <property type="entry name" value="TBC_RABGAP"/>
    <property type="match status" value="1"/>
</dbReference>
<dbReference type="Gene3D" id="1.10.472.80">
    <property type="entry name" value="Ypt/Rab-GAP domain of gyp1p, domain 3"/>
    <property type="match status" value="1"/>
</dbReference>
<dbReference type="SUPFAM" id="SSF52821">
    <property type="entry name" value="Rhodanese/Cell cycle control phosphatase"/>
    <property type="match status" value="1"/>
</dbReference>